<dbReference type="Proteomes" id="UP000249177">
    <property type="component" value="Unassembled WGS sequence"/>
</dbReference>
<evidence type="ECO:0000313" key="3">
    <source>
        <dbReference type="Proteomes" id="UP000249177"/>
    </source>
</evidence>
<feature type="chain" id="PRO_5016023962" description="TonB-dependent receptor" evidence="1">
    <location>
        <begin position="20"/>
        <end position="1143"/>
    </location>
</feature>
<gene>
    <name evidence="2" type="ORF">DOS84_08255</name>
</gene>
<keyword evidence="3" id="KW-1185">Reference proteome</keyword>
<proteinExistence type="predicted"/>
<dbReference type="OrthoDB" id="9815802at2"/>
<evidence type="ECO:0000313" key="2">
    <source>
        <dbReference type="EMBL" id="PZX93925.1"/>
    </source>
</evidence>
<reference evidence="2 3" key="1">
    <citation type="submission" date="2018-06" db="EMBL/GenBank/DDBJ databases">
        <title>Flavobacterium sp IMCC34762, genome.</title>
        <authorList>
            <person name="Joung Y."/>
            <person name="Cho J."/>
            <person name="Song J."/>
        </authorList>
    </citation>
    <scope>NUCLEOTIDE SEQUENCE [LARGE SCALE GENOMIC DNA]</scope>
    <source>
        <strain evidence="2 3">IMCC34762</strain>
    </source>
</reference>
<sequence>MLKKVLFWVIIFYFSGLQAQEIDSTYTTKKIAFTTDTIHLENVSINSSFFKVMDAKNQVVDSTLYQIDFPKGYVLFKKQNFSPTDSLTVHYLKLPDILTKEYTIYDSSKIIDNDATNQNLYRMESISAPKNIPFDGLLATGSLSRGVTVGNNQNAVVNSNLDFQITGKISEKVSIRASIQDTNIPVQEGSYSQRLNQYDNIFMELFTDSWNVRAGDVFIGNNTTRFLTFNKKIQGLSATVNFGNEDSKTNVFASGGLVTGNYASSNFKGQEGNQGPYKLVGQNGELYVLVIIGSERVYVNGVLLKRGEKFDYVIDYNSGEIVFNSQFPITSEMRIVVEYQYSENNYTRFITYDGASYTDKKWNFGVAVYSENDLKNQPVQQNLSSEQAQILAEAGDNLNLMVAPSAILDVYDEKKIQYKKNILGPVTIYEYSTNPDDELFNVQFTLVGQAKGNYILTNPTSVDKIFEYVAPINGIPQGNYEPIIQLAAPIKAQVATFFGKYNPSEKTAVDFELAVSNNDKNLFSSIDDTNNQGLSGEINAKQRLYSKKWNIDAFFNFQDVEAEFKPVERINSIEFYRDWNVNTTATGDQSLLGTGLNFNLIPNKDSNNIATITYAFQKLNLSNTYSGIKNNLNAGFEFNHWNIKTDGSYLKSDDSENTTKFLRNFSHVRYNSKKNWIGSTLRFEDNQEKNKATQQFSLLSQRFSEYGIYAGHGDSTKVYVQLGYLKRVNDSIQNGLLQRVNNSNSYNLQTKLFQTESRDISLFVNYRQLNYTDPTLKTTTSLNAKMLYNDQFFNKLIQSNTLYQTNSGAMPFQDYTYVEVPAGQGKYTWNDYNGNGIKDLEEFEIAPFSDLATYTRIFLPNQIYIKTNQNRFSQSFIINPIVWQNSSSFKKKLSYFYMQTSFIMDRKIKNSGEHLALNPFESSSEDILGLIKTFTNSLSYNRGKRDNSVTYTFTKNETQNLLSIGTIQNKNSFHQLQYQHLLQKSWLFDVLAKSIKTATESQTFAEKNYTIEGYLWTPKISYLFSKNVSLDLFYEYINKENQIGSLDTLTQNRFGTSFSYVGNSKFNVNGEISLYENDFVGNEFSSAGYQMLEGLQRGQNVTWRTLFQMNLTKFLDLNFVYQGRKSETSDAIHTGSVELRAYF</sequence>
<evidence type="ECO:0008006" key="4">
    <source>
        <dbReference type="Google" id="ProtNLM"/>
    </source>
</evidence>
<name>A0A2W7UKM9_9FLAO</name>
<evidence type="ECO:0000256" key="1">
    <source>
        <dbReference type="SAM" id="SignalP"/>
    </source>
</evidence>
<keyword evidence="1" id="KW-0732">Signal</keyword>
<comment type="caution">
    <text evidence="2">The sequence shown here is derived from an EMBL/GenBank/DDBJ whole genome shotgun (WGS) entry which is preliminary data.</text>
</comment>
<dbReference type="AlphaFoldDB" id="A0A2W7UKM9"/>
<protein>
    <recommendedName>
        <fullName evidence="4">TonB-dependent receptor</fullName>
    </recommendedName>
</protein>
<feature type="signal peptide" evidence="1">
    <location>
        <begin position="1"/>
        <end position="19"/>
    </location>
</feature>
<accession>A0A2W7UKM9</accession>
<dbReference type="EMBL" id="QKXH01000004">
    <property type="protein sequence ID" value="PZX93925.1"/>
    <property type="molecule type" value="Genomic_DNA"/>
</dbReference>
<organism evidence="2 3">
    <name type="scientific">Flavobacterium aquariorum</name>
    <dbReference type="NCBI Taxonomy" id="2217670"/>
    <lineage>
        <taxon>Bacteria</taxon>
        <taxon>Pseudomonadati</taxon>
        <taxon>Bacteroidota</taxon>
        <taxon>Flavobacteriia</taxon>
        <taxon>Flavobacteriales</taxon>
        <taxon>Flavobacteriaceae</taxon>
        <taxon>Flavobacterium</taxon>
    </lineage>
</organism>
<dbReference type="RefSeq" id="WP_111409642.1">
    <property type="nucleotide sequence ID" value="NZ_QKXH01000004.1"/>
</dbReference>